<dbReference type="InterPro" id="IPR017582">
    <property type="entry name" value="SelU"/>
</dbReference>
<dbReference type="PROSITE" id="PS50206">
    <property type="entry name" value="RHODANESE_3"/>
    <property type="match status" value="1"/>
</dbReference>
<keyword evidence="4" id="KW-1185">Reference proteome</keyword>
<gene>
    <name evidence="3" type="ORF">SAMN04489868_12917</name>
</gene>
<evidence type="ECO:0000313" key="3">
    <source>
        <dbReference type="EMBL" id="SFH81961.1"/>
    </source>
</evidence>
<dbReference type="PANTHER" id="PTHR30401:SF0">
    <property type="entry name" value="TRNA 2-SELENOURIDINE SYNTHASE"/>
    <property type="match status" value="1"/>
</dbReference>
<dbReference type="Proteomes" id="UP000198668">
    <property type="component" value="Unassembled WGS sequence"/>
</dbReference>
<dbReference type="Pfam" id="PF26341">
    <property type="entry name" value="AAA_SelU"/>
    <property type="match status" value="1"/>
</dbReference>
<feature type="domain" description="Rhodanese" evidence="2">
    <location>
        <begin position="15"/>
        <end position="137"/>
    </location>
</feature>
<name>A0A1I3D5Z7_9LACT</name>
<dbReference type="SUPFAM" id="SSF52540">
    <property type="entry name" value="P-loop containing nucleoside triphosphate hydrolases"/>
    <property type="match status" value="1"/>
</dbReference>
<dbReference type="InterPro" id="IPR001763">
    <property type="entry name" value="Rhodanese-like_dom"/>
</dbReference>
<accession>A0A1I3D5Z7</accession>
<evidence type="ECO:0000259" key="2">
    <source>
        <dbReference type="PROSITE" id="PS50206"/>
    </source>
</evidence>
<dbReference type="Pfam" id="PF00581">
    <property type="entry name" value="Rhodanese"/>
    <property type="match status" value="1"/>
</dbReference>
<evidence type="ECO:0000256" key="1">
    <source>
        <dbReference type="ARBA" id="ARBA00023266"/>
    </source>
</evidence>
<dbReference type="Gene3D" id="3.40.50.300">
    <property type="entry name" value="P-loop containing nucleotide triphosphate hydrolases"/>
    <property type="match status" value="1"/>
</dbReference>
<dbReference type="GO" id="GO:0043828">
    <property type="term" value="F:tRNA 2-selenouridine synthase activity"/>
    <property type="evidence" value="ECO:0007669"/>
    <property type="project" value="InterPro"/>
</dbReference>
<reference evidence="3 4" key="1">
    <citation type="submission" date="2016-10" db="EMBL/GenBank/DDBJ databases">
        <authorList>
            <person name="de Groot N.N."/>
        </authorList>
    </citation>
    <scope>NUCLEOTIDE SEQUENCE [LARGE SCALE GENOMIC DNA]</scope>
    <source>
        <strain evidence="3 4">DSM 27630</strain>
    </source>
</reference>
<dbReference type="NCBIfam" id="TIGR03167">
    <property type="entry name" value="tRNA_sel_U_synt"/>
    <property type="match status" value="1"/>
</dbReference>
<dbReference type="InterPro" id="IPR036873">
    <property type="entry name" value="Rhodanese-like_dom_sf"/>
</dbReference>
<dbReference type="Gene3D" id="3.40.250.10">
    <property type="entry name" value="Rhodanese-like domain"/>
    <property type="match status" value="1"/>
</dbReference>
<organism evidence="3 4">
    <name type="scientific">Pisciglobus halotolerans</name>
    <dbReference type="NCBI Taxonomy" id="745365"/>
    <lineage>
        <taxon>Bacteria</taxon>
        <taxon>Bacillati</taxon>
        <taxon>Bacillota</taxon>
        <taxon>Bacilli</taxon>
        <taxon>Lactobacillales</taxon>
        <taxon>Carnobacteriaceae</taxon>
    </lineage>
</organism>
<dbReference type="NCBIfam" id="NF008750">
    <property type="entry name" value="PRK11784.1-2"/>
    <property type="match status" value="1"/>
</dbReference>
<sequence>MKPIATYEEIEKDPSGKTTLLVDVRSPKEYAKATIPGAVNLPVLDNDERREVGILYDSGKIEEAKQYGISTLSPRLPEMFQQYQEYARQYDQMVIFCSRGGFRSNSIFSLLKSLGLNVSRLEGGYKSYRRTVTHLLPEIIKKVHFITLYGNTGNGKTAILKELAKQGANILDLEGCANHRGSLLGSVGLEEPHSQKMFESLLFETAKQWQEPLIVFTEGESKRIGNVVLPQFLVEAMRQGVNIRIDAEMEDRLQQLKEDYVYPGNDEEIIAALEELKRYLNEERIERYKKQVRQGAYDEVIEDLLLKYYDPRYSHTKKEYAAQFLNTDAAATAEAILKWSKEAQPFKSI</sequence>
<dbReference type="InterPro" id="IPR027417">
    <property type="entry name" value="P-loop_NTPase"/>
</dbReference>
<dbReference type="SUPFAM" id="SSF52821">
    <property type="entry name" value="Rhodanese/Cell cycle control phosphatase"/>
    <property type="match status" value="1"/>
</dbReference>
<protein>
    <submittedName>
        <fullName evidence="3">tRNA 2-selenouridine synthase</fullName>
    </submittedName>
</protein>
<evidence type="ECO:0000313" key="4">
    <source>
        <dbReference type="Proteomes" id="UP000198668"/>
    </source>
</evidence>
<dbReference type="EMBL" id="FOQE01000029">
    <property type="protein sequence ID" value="SFH81961.1"/>
    <property type="molecule type" value="Genomic_DNA"/>
</dbReference>
<dbReference type="OrthoDB" id="9808735at2"/>
<dbReference type="RefSeq" id="WP_047390907.1">
    <property type="nucleotide sequence ID" value="NZ_FOQE01000029.1"/>
</dbReference>
<dbReference type="SMART" id="SM00450">
    <property type="entry name" value="RHOD"/>
    <property type="match status" value="1"/>
</dbReference>
<keyword evidence="1" id="KW-0711">Selenium</keyword>
<dbReference type="NCBIfam" id="NF008752">
    <property type="entry name" value="PRK11784.1-4"/>
    <property type="match status" value="1"/>
</dbReference>
<dbReference type="InterPro" id="IPR058840">
    <property type="entry name" value="AAA_SelU"/>
</dbReference>
<proteinExistence type="predicted"/>
<dbReference type="GO" id="GO:0002098">
    <property type="term" value="P:tRNA wobble uridine modification"/>
    <property type="evidence" value="ECO:0007669"/>
    <property type="project" value="InterPro"/>
</dbReference>
<dbReference type="AlphaFoldDB" id="A0A1I3D5Z7"/>
<dbReference type="PANTHER" id="PTHR30401">
    <property type="entry name" value="TRNA 2-SELENOURIDINE SYNTHASE"/>
    <property type="match status" value="1"/>
</dbReference>